<dbReference type="InterPro" id="IPR013556">
    <property type="entry name" value="Flag_M-ring_C"/>
</dbReference>
<keyword evidence="10 12" id="KW-0975">Bacterial flagellum</keyword>
<dbReference type="EMBL" id="JBHSGG010000007">
    <property type="protein sequence ID" value="MFC4727331.1"/>
    <property type="molecule type" value="Genomic_DNA"/>
</dbReference>
<evidence type="ECO:0000256" key="7">
    <source>
        <dbReference type="ARBA" id="ARBA00022692"/>
    </source>
</evidence>
<keyword evidence="8" id="KW-1133">Transmembrane helix</keyword>
<dbReference type="Pfam" id="PF01514">
    <property type="entry name" value="YscJ_FliF"/>
    <property type="match status" value="1"/>
</dbReference>
<keyword evidence="6" id="KW-1003">Cell membrane</keyword>
<evidence type="ECO:0000256" key="6">
    <source>
        <dbReference type="ARBA" id="ARBA00022475"/>
    </source>
</evidence>
<feature type="domain" description="Flagellar M-ring N-terminal" evidence="14">
    <location>
        <begin position="53"/>
        <end position="228"/>
    </location>
</feature>
<evidence type="ECO:0000256" key="8">
    <source>
        <dbReference type="ARBA" id="ARBA00022989"/>
    </source>
</evidence>
<feature type="region of interest" description="Disordered" evidence="13">
    <location>
        <begin position="291"/>
        <end position="342"/>
    </location>
</feature>
<feature type="compositionally biased region" description="Polar residues" evidence="13">
    <location>
        <begin position="302"/>
        <end position="311"/>
    </location>
</feature>
<dbReference type="PRINTS" id="PR01009">
    <property type="entry name" value="FLGMRINGFLIF"/>
</dbReference>
<evidence type="ECO:0000256" key="11">
    <source>
        <dbReference type="ARBA" id="ARBA00025936"/>
    </source>
</evidence>
<evidence type="ECO:0000256" key="3">
    <source>
        <dbReference type="ARBA" id="ARBA00004651"/>
    </source>
</evidence>
<accession>A0ABV9NJE1</accession>
<evidence type="ECO:0000256" key="13">
    <source>
        <dbReference type="SAM" id="MobiDB-lite"/>
    </source>
</evidence>
<dbReference type="RefSeq" id="WP_377003351.1">
    <property type="nucleotide sequence ID" value="NZ_JBHSGG010000007.1"/>
</dbReference>
<evidence type="ECO:0000313" key="17">
    <source>
        <dbReference type="Proteomes" id="UP001595892"/>
    </source>
</evidence>
<keyword evidence="16" id="KW-0966">Cell projection</keyword>
<dbReference type="PANTHER" id="PTHR30046">
    <property type="entry name" value="FLAGELLAR M-RING PROTEIN"/>
    <property type="match status" value="1"/>
</dbReference>
<keyword evidence="16" id="KW-0969">Cilium</keyword>
<evidence type="ECO:0000256" key="2">
    <source>
        <dbReference type="ARBA" id="ARBA00004117"/>
    </source>
</evidence>
<protein>
    <recommendedName>
        <fullName evidence="5 12">Flagellar M-ring protein</fullName>
    </recommendedName>
</protein>
<evidence type="ECO:0000259" key="14">
    <source>
        <dbReference type="Pfam" id="PF01514"/>
    </source>
</evidence>
<comment type="subcellular location">
    <subcellularLocation>
        <location evidence="2 12">Bacterial flagellum basal body</location>
    </subcellularLocation>
    <subcellularLocation>
        <location evidence="3">Cell membrane</location>
        <topology evidence="3">Multi-pass membrane protein</topology>
    </subcellularLocation>
</comment>
<dbReference type="Pfam" id="PF08345">
    <property type="entry name" value="YscJ_FliF_C"/>
    <property type="match status" value="1"/>
</dbReference>
<keyword evidence="16" id="KW-0282">Flagellum</keyword>
<dbReference type="InterPro" id="IPR043427">
    <property type="entry name" value="YscJ/FliF"/>
</dbReference>
<keyword evidence="7" id="KW-0812">Transmembrane</keyword>
<evidence type="ECO:0000259" key="15">
    <source>
        <dbReference type="Pfam" id="PF08345"/>
    </source>
</evidence>
<dbReference type="Gene3D" id="3.30.300.30">
    <property type="match status" value="1"/>
</dbReference>
<evidence type="ECO:0000256" key="1">
    <source>
        <dbReference type="ARBA" id="ARBA00003820"/>
    </source>
</evidence>
<dbReference type="Proteomes" id="UP001595892">
    <property type="component" value="Unassembled WGS sequence"/>
</dbReference>
<feature type="compositionally biased region" description="Basic and acidic residues" evidence="13">
    <location>
        <begin position="291"/>
        <end position="301"/>
    </location>
</feature>
<dbReference type="PIRSF" id="PIRSF004862">
    <property type="entry name" value="FliF"/>
    <property type="match status" value="1"/>
</dbReference>
<keyword evidence="17" id="KW-1185">Reference proteome</keyword>
<dbReference type="InterPro" id="IPR006182">
    <property type="entry name" value="FliF_N_dom"/>
</dbReference>
<dbReference type="PANTHER" id="PTHR30046:SF0">
    <property type="entry name" value="FLAGELLAR M-RING PROTEIN"/>
    <property type="match status" value="1"/>
</dbReference>
<evidence type="ECO:0000256" key="12">
    <source>
        <dbReference type="PIRNR" id="PIRNR004862"/>
    </source>
</evidence>
<dbReference type="NCBIfam" id="TIGR00206">
    <property type="entry name" value="fliF"/>
    <property type="match status" value="1"/>
</dbReference>
<reference evidence="17" key="1">
    <citation type="journal article" date="2019" name="Int. J. Syst. Evol. Microbiol.">
        <title>The Global Catalogue of Microorganisms (GCM) 10K type strain sequencing project: providing services to taxonomists for standard genome sequencing and annotation.</title>
        <authorList>
            <consortium name="The Broad Institute Genomics Platform"/>
            <consortium name="The Broad Institute Genome Sequencing Center for Infectious Disease"/>
            <person name="Wu L."/>
            <person name="Ma J."/>
        </authorList>
    </citation>
    <scope>NUCLEOTIDE SEQUENCE [LARGE SCALE GENOMIC DNA]</scope>
    <source>
        <strain evidence="17">CGMCC 1.13574</strain>
    </source>
</reference>
<evidence type="ECO:0000256" key="5">
    <source>
        <dbReference type="ARBA" id="ARBA00017949"/>
    </source>
</evidence>
<organism evidence="16 17">
    <name type="scientific">Coralloluteibacterium thermophilum</name>
    <dbReference type="NCBI Taxonomy" id="2707049"/>
    <lineage>
        <taxon>Bacteria</taxon>
        <taxon>Pseudomonadati</taxon>
        <taxon>Pseudomonadota</taxon>
        <taxon>Gammaproteobacteria</taxon>
        <taxon>Lysobacterales</taxon>
        <taxon>Lysobacteraceae</taxon>
        <taxon>Coralloluteibacterium</taxon>
    </lineage>
</organism>
<comment type="function">
    <text evidence="1 12">The M ring may be actively involved in energy transduction.</text>
</comment>
<comment type="caution">
    <text evidence="16">The sequence shown here is derived from an EMBL/GenBank/DDBJ whole genome shotgun (WGS) entry which is preliminary data.</text>
</comment>
<evidence type="ECO:0000256" key="9">
    <source>
        <dbReference type="ARBA" id="ARBA00023136"/>
    </source>
</evidence>
<evidence type="ECO:0000313" key="16">
    <source>
        <dbReference type="EMBL" id="MFC4727331.1"/>
    </source>
</evidence>
<keyword evidence="9" id="KW-0472">Membrane</keyword>
<evidence type="ECO:0000256" key="10">
    <source>
        <dbReference type="ARBA" id="ARBA00023143"/>
    </source>
</evidence>
<comment type="subunit">
    <text evidence="11">The basal body constitutes a major portion of the flagellar organelle and consists of four rings (L,P,S, and M) mounted on a central rod. The M ring is integral to the inner membrane of the cell and may be connected to the flagellar rod via the S ring. The S (supramembrane ring) lies just distal to the M ring. The L and P rings lie in the outer membrane and the periplasmic space, respectively.</text>
</comment>
<comment type="similarity">
    <text evidence="4 12">Belongs to the FliF family.</text>
</comment>
<dbReference type="InterPro" id="IPR000067">
    <property type="entry name" value="FlgMring_FliF"/>
</dbReference>
<evidence type="ECO:0000256" key="4">
    <source>
        <dbReference type="ARBA" id="ARBA00007971"/>
    </source>
</evidence>
<dbReference type="InterPro" id="IPR045851">
    <property type="entry name" value="AMP-bd_C_sf"/>
</dbReference>
<name>A0ABV9NJE1_9GAMM</name>
<proteinExistence type="inferred from homology"/>
<sequence length="544" mass="58643">MSLISLTKDAEARANAGRKLRELRDIPGVSQAGRALLLAAAVAVGLMVFFWSQKPAYVPLYAGLDAKATNEATDLLRAAGIQFRMDPATGAIAVPQEKIHEARLKLAGAGLADSGQPGFEMIERDPGFGVSQFVETARYQRALETELARTIASLRPVRDARVHLAIPRPSAFTRQREPASASVVLDLQAGALLERNQVEAIVRLVASSIPDISRERVTVVDQAGRLLSETEVNPDAALSAMQFEQVRRAEQSYVQRIQDLLEPMTGRGRVSTQVAVDMDFSVSEEAREVFNNDPAKLRSEQVAESSSTESGPQGVPGATANTPGNEPGADPAAQPVQQSRSATRNYELDRVLSHTRNPGGRVNRVTVAVLVDNVPRPDEEGRMQLVPLSDEELARVENLVKQAVGFNAERGDSVSVMSSAFVRDMDDPAFEPEPFWQNPMLRDLGRAALGALAVLVLLLGVLRPAVKQLLNPPAAAQPEPETLKATLVDEEEGIDDLRVPLAAAGTPALSSDPFEHSLQQARDAVGTDPRRVAQVVKTWVNADG</sequence>
<feature type="domain" description="Flagellar M-ring C-terminal" evidence="15">
    <location>
        <begin position="261"/>
        <end position="421"/>
    </location>
</feature>
<gene>
    <name evidence="16" type="primary">fliF</name>
    <name evidence="16" type="ORF">ACFO3Q_04000</name>
</gene>